<proteinExistence type="predicted"/>
<sequence length="224" mass="24940">MTPDYRHLHLLLEGQTEETVVNNVLEPYLQDRGWTITKSIVTTKRPATGPASQGGVSNWAKLEREIRLLLRNSDIHTLTILFDYYGFPADGPGMRNRPSASPYERVEHVEKSLATAISDTRFVPHLVLHELETWVFAAAEQIGWLFSGTGLAERLQKDVHGAGGPELVNDGIDTSPSKRLARYCKGYSKTNDGPLAIADLGIDGLRSQCPHLDSWLTHLDTRLN</sequence>
<dbReference type="STRING" id="208439.AJAP_00355"/>
<protein>
    <recommendedName>
        <fullName evidence="3">DUF4276 domain-containing protein</fullName>
    </recommendedName>
</protein>
<dbReference type="KEGG" id="aja:AJAP_00355"/>
<dbReference type="RefSeq" id="WP_038507132.1">
    <property type="nucleotide sequence ID" value="NZ_CP008953.1"/>
</dbReference>
<keyword evidence="2" id="KW-1185">Reference proteome</keyword>
<dbReference type="HOGENOM" id="CLU_108966_0_0_11"/>
<accession>A0A075UK70</accession>
<dbReference type="eggNOG" id="ENOG5030456">
    <property type="taxonomic scope" value="Bacteria"/>
</dbReference>
<evidence type="ECO:0000313" key="1">
    <source>
        <dbReference type="EMBL" id="AIG73009.1"/>
    </source>
</evidence>
<organism evidence="1 2">
    <name type="scientific">Amycolatopsis japonica</name>
    <dbReference type="NCBI Taxonomy" id="208439"/>
    <lineage>
        <taxon>Bacteria</taxon>
        <taxon>Bacillati</taxon>
        <taxon>Actinomycetota</taxon>
        <taxon>Actinomycetes</taxon>
        <taxon>Pseudonocardiales</taxon>
        <taxon>Pseudonocardiaceae</taxon>
        <taxon>Amycolatopsis</taxon>
        <taxon>Amycolatopsis japonica group</taxon>
    </lineage>
</organism>
<dbReference type="Pfam" id="PF14103">
    <property type="entry name" value="DUF4276"/>
    <property type="match status" value="1"/>
</dbReference>
<evidence type="ECO:0008006" key="3">
    <source>
        <dbReference type="Google" id="ProtNLM"/>
    </source>
</evidence>
<name>A0A075UK70_9PSEU</name>
<dbReference type="Proteomes" id="UP000028492">
    <property type="component" value="Chromosome"/>
</dbReference>
<gene>
    <name evidence="1" type="ORF">AJAP_00355</name>
</gene>
<dbReference type="InterPro" id="IPR025455">
    <property type="entry name" value="DUF4276"/>
</dbReference>
<dbReference type="AlphaFoldDB" id="A0A075UK70"/>
<evidence type="ECO:0000313" key="2">
    <source>
        <dbReference type="Proteomes" id="UP000028492"/>
    </source>
</evidence>
<reference evidence="1 2" key="1">
    <citation type="journal article" date="2014" name="J. Biotechnol.">
        <title>Complete genome sequence of the actinobacterium Amycolatopsis japonica MG417-CF17(T) (=DSM 44213T) producing (S,S)-N,N'-ethylenediaminedisuccinic acid.</title>
        <authorList>
            <person name="Stegmann E."/>
            <person name="Albersmeier A."/>
            <person name="Spohn M."/>
            <person name="Gert H."/>
            <person name="Weber T."/>
            <person name="Wohlleben W."/>
            <person name="Kalinowski J."/>
            <person name="Ruckert C."/>
        </authorList>
    </citation>
    <scope>NUCLEOTIDE SEQUENCE [LARGE SCALE GENOMIC DNA]</scope>
    <source>
        <strain evidence="2">MG417-CF17 (DSM 44213)</strain>
    </source>
</reference>
<dbReference type="EMBL" id="CP008953">
    <property type="protein sequence ID" value="AIG73009.1"/>
    <property type="molecule type" value="Genomic_DNA"/>
</dbReference>